<organism evidence="1 2">
    <name type="scientific">Colletotrichum truncatum</name>
    <name type="common">Anthracnose fungus</name>
    <name type="synonym">Colletotrichum capsici</name>
    <dbReference type="NCBI Taxonomy" id="5467"/>
    <lineage>
        <taxon>Eukaryota</taxon>
        <taxon>Fungi</taxon>
        <taxon>Dikarya</taxon>
        <taxon>Ascomycota</taxon>
        <taxon>Pezizomycotina</taxon>
        <taxon>Sordariomycetes</taxon>
        <taxon>Hypocreomycetidae</taxon>
        <taxon>Glomerellales</taxon>
        <taxon>Glomerellaceae</taxon>
        <taxon>Colletotrichum</taxon>
        <taxon>Colletotrichum truncatum species complex</taxon>
    </lineage>
</organism>
<proteinExistence type="predicted"/>
<evidence type="ECO:0000313" key="2">
    <source>
        <dbReference type="Proteomes" id="UP000805649"/>
    </source>
</evidence>
<protein>
    <submittedName>
        <fullName evidence="1">CFEM domain-containing protein</fullName>
    </submittedName>
</protein>
<name>A0ACC3YTA5_COLTU</name>
<comment type="caution">
    <text evidence="1">The sequence shown here is derived from an EMBL/GenBank/DDBJ whole genome shotgun (WGS) entry which is preliminary data.</text>
</comment>
<accession>A0ACC3YTA5</accession>
<keyword evidence="2" id="KW-1185">Reference proteome</keyword>
<gene>
    <name evidence="1" type="ORF">CTRU02_209752</name>
</gene>
<dbReference type="Proteomes" id="UP000805649">
    <property type="component" value="Unassembled WGS sequence"/>
</dbReference>
<reference evidence="1 2" key="1">
    <citation type="journal article" date="2020" name="Phytopathology">
        <title>Genome Sequence Resources of Colletotrichum truncatum, C. plurivorum, C. musicola, and C. sojae: Four Species Pathogenic to Soybean (Glycine max).</title>
        <authorList>
            <person name="Rogerio F."/>
            <person name="Boufleur T.R."/>
            <person name="Ciampi-Guillardi M."/>
            <person name="Sukno S.A."/>
            <person name="Thon M.R."/>
            <person name="Massola Junior N.S."/>
            <person name="Baroncelli R."/>
        </authorList>
    </citation>
    <scope>NUCLEOTIDE SEQUENCE [LARGE SCALE GENOMIC DNA]</scope>
    <source>
        <strain evidence="1 2">CMES1059</strain>
    </source>
</reference>
<dbReference type="EMBL" id="VUJX02000006">
    <property type="protein sequence ID" value="KAL0935161.1"/>
    <property type="molecule type" value="Genomic_DNA"/>
</dbReference>
<sequence length="285" mass="31962">MLSISPALLALLVLFQQWFSPTLGFEIPDSVNLSSWTLPPCFAPCLLETVCLGLRLACKAYQFVLWGPEDFFLVTAYILSVATLPLSAIILWLINLLIVTGADPLDLQLWYALEAATAFVVACVPFIRLMMVRKIIPFIKAKFVLWFLPSQEPSTSQQTVLEPTSPRNRNSDLVLSFSDQNYLHMVESAEPVSSEDHYKHAVHLGTGPISDEPFPHQGLKPSVVAEYATNNKDEKLNIPTTSDPMALRRYGFVINVVDVDARPVMWNTETKSKRSRPLEADRRSL</sequence>
<evidence type="ECO:0000313" key="1">
    <source>
        <dbReference type="EMBL" id="KAL0935161.1"/>
    </source>
</evidence>